<gene>
    <name evidence="1" type="ORF">F4821DRAFT_55645</name>
</gene>
<evidence type="ECO:0000313" key="1">
    <source>
        <dbReference type="EMBL" id="KAI6089419.1"/>
    </source>
</evidence>
<reference evidence="1 2" key="1">
    <citation type="journal article" date="2022" name="New Phytol.">
        <title>Ecological generalism drives hyperdiversity of secondary metabolite gene clusters in xylarialean endophytes.</title>
        <authorList>
            <person name="Franco M.E.E."/>
            <person name="Wisecaver J.H."/>
            <person name="Arnold A.E."/>
            <person name="Ju Y.M."/>
            <person name="Slot J.C."/>
            <person name="Ahrendt S."/>
            <person name="Moore L.P."/>
            <person name="Eastman K.E."/>
            <person name="Scott K."/>
            <person name="Konkel Z."/>
            <person name="Mondo S.J."/>
            <person name="Kuo A."/>
            <person name="Hayes R.D."/>
            <person name="Haridas S."/>
            <person name="Andreopoulos B."/>
            <person name="Riley R."/>
            <person name="LaButti K."/>
            <person name="Pangilinan J."/>
            <person name="Lipzen A."/>
            <person name="Amirebrahimi M."/>
            <person name="Yan J."/>
            <person name="Adam C."/>
            <person name="Keymanesh K."/>
            <person name="Ng V."/>
            <person name="Louie K."/>
            <person name="Northen T."/>
            <person name="Drula E."/>
            <person name="Henrissat B."/>
            <person name="Hsieh H.M."/>
            <person name="Youens-Clark K."/>
            <person name="Lutzoni F."/>
            <person name="Miadlikowska J."/>
            <person name="Eastwood D.C."/>
            <person name="Hamelin R.C."/>
            <person name="Grigoriev I.V."/>
            <person name="U'Ren J.M."/>
        </authorList>
    </citation>
    <scope>NUCLEOTIDE SEQUENCE [LARGE SCALE GENOMIC DNA]</scope>
    <source>
        <strain evidence="1 2">ER1909</strain>
    </source>
</reference>
<dbReference type="Proteomes" id="UP001497680">
    <property type="component" value="Unassembled WGS sequence"/>
</dbReference>
<organism evidence="1 2">
    <name type="scientific">Hypoxylon rubiginosum</name>
    <dbReference type="NCBI Taxonomy" id="110542"/>
    <lineage>
        <taxon>Eukaryota</taxon>
        <taxon>Fungi</taxon>
        <taxon>Dikarya</taxon>
        <taxon>Ascomycota</taxon>
        <taxon>Pezizomycotina</taxon>
        <taxon>Sordariomycetes</taxon>
        <taxon>Xylariomycetidae</taxon>
        <taxon>Xylariales</taxon>
        <taxon>Hypoxylaceae</taxon>
        <taxon>Hypoxylon</taxon>
    </lineage>
</organism>
<dbReference type="EMBL" id="MU394295">
    <property type="protein sequence ID" value="KAI6089419.1"/>
    <property type="molecule type" value="Genomic_DNA"/>
</dbReference>
<comment type="caution">
    <text evidence="1">The sequence shown here is derived from an EMBL/GenBank/DDBJ whole genome shotgun (WGS) entry which is preliminary data.</text>
</comment>
<keyword evidence="2" id="KW-1185">Reference proteome</keyword>
<proteinExistence type="predicted"/>
<evidence type="ECO:0000313" key="2">
    <source>
        <dbReference type="Proteomes" id="UP001497680"/>
    </source>
</evidence>
<protein>
    <submittedName>
        <fullName evidence="1">Uncharacterized protein</fullName>
    </submittedName>
</protein>
<name>A0ACC0D9J6_9PEZI</name>
<accession>A0ACC0D9J6</accession>
<sequence>MAGAKKKGRPVATATPLQDQSPTKTSALLTEQDLAFKIRALLYDFRNFRTDHTSQERLSLTTDPLYISSPHFTPEEAARIKAAIVDTYTEMSEDAETENDGYEDEEQTVPTTSQPQIVEDMLHAKFAKFLEKRKASGDSRPCGPHDMAPIYKAIFGISKTELEDENFLRRLRKSGLQLCREESKSTGDVGAKKKKRGGHY</sequence>